<name>A0A139ALF8_GONPJ</name>
<gene>
    <name evidence="1" type="ORF">M427DRAFT_42976</name>
</gene>
<organism evidence="1 2">
    <name type="scientific">Gonapodya prolifera (strain JEL478)</name>
    <name type="common">Monoblepharis prolifera</name>
    <dbReference type="NCBI Taxonomy" id="1344416"/>
    <lineage>
        <taxon>Eukaryota</taxon>
        <taxon>Fungi</taxon>
        <taxon>Fungi incertae sedis</taxon>
        <taxon>Chytridiomycota</taxon>
        <taxon>Chytridiomycota incertae sedis</taxon>
        <taxon>Monoblepharidomycetes</taxon>
        <taxon>Monoblepharidales</taxon>
        <taxon>Gonapodyaceae</taxon>
        <taxon>Gonapodya</taxon>
    </lineage>
</organism>
<proteinExistence type="predicted"/>
<accession>A0A139ALF8</accession>
<reference evidence="1 2" key="1">
    <citation type="journal article" date="2015" name="Genome Biol. Evol.">
        <title>Phylogenomic analyses indicate that early fungi evolved digesting cell walls of algal ancestors of land plants.</title>
        <authorList>
            <person name="Chang Y."/>
            <person name="Wang S."/>
            <person name="Sekimoto S."/>
            <person name="Aerts A.L."/>
            <person name="Choi C."/>
            <person name="Clum A."/>
            <person name="LaButti K.M."/>
            <person name="Lindquist E.A."/>
            <person name="Yee Ngan C."/>
            <person name="Ohm R.A."/>
            <person name="Salamov A.A."/>
            <person name="Grigoriev I.V."/>
            <person name="Spatafora J.W."/>
            <person name="Berbee M.L."/>
        </authorList>
    </citation>
    <scope>NUCLEOTIDE SEQUENCE [LARGE SCALE GENOMIC DNA]</scope>
    <source>
        <strain evidence="1 2">JEL478</strain>
    </source>
</reference>
<dbReference type="AlphaFoldDB" id="A0A139ALF8"/>
<keyword evidence="2" id="KW-1185">Reference proteome</keyword>
<dbReference type="Proteomes" id="UP000070544">
    <property type="component" value="Unassembled WGS sequence"/>
</dbReference>
<dbReference type="EMBL" id="KQ965746">
    <property type="protein sequence ID" value="KXS17609.1"/>
    <property type="molecule type" value="Genomic_DNA"/>
</dbReference>
<protein>
    <submittedName>
        <fullName evidence="1">Uncharacterized protein</fullName>
    </submittedName>
</protein>
<evidence type="ECO:0000313" key="2">
    <source>
        <dbReference type="Proteomes" id="UP000070544"/>
    </source>
</evidence>
<sequence>MQQKHPQATGLRIVNAIRGLGLKVDLLMEGLIKPPSKHTCCNNTLLDFRLALKVAQDDKLVDTDMLMDAADIFCNNKVAVGFLEHGTSELCLHYLIQEQDRIHAKAAHGVGGHRMFGVPMGVNVSHGTFDTIGTTQNGHGQAGFGQFMGTFMI</sequence>
<evidence type="ECO:0000313" key="1">
    <source>
        <dbReference type="EMBL" id="KXS17609.1"/>
    </source>
</evidence>